<keyword evidence="2" id="KW-1185">Reference proteome</keyword>
<proteinExistence type="predicted"/>
<gene>
    <name evidence="1" type="ORF">CPELLU_LOCUS1095</name>
</gene>
<reference evidence="1" key="1">
    <citation type="submission" date="2021-06" db="EMBL/GenBank/DDBJ databases">
        <authorList>
            <person name="Kallberg Y."/>
            <person name="Tangrot J."/>
            <person name="Rosling A."/>
        </authorList>
    </citation>
    <scope>NUCLEOTIDE SEQUENCE</scope>
    <source>
        <strain evidence="1">FL966</strain>
    </source>
</reference>
<name>A0A9N8W2U1_9GLOM</name>
<accession>A0A9N8W2U1</accession>
<comment type="caution">
    <text evidence="1">The sequence shown here is derived from an EMBL/GenBank/DDBJ whole genome shotgun (WGS) entry which is preliminary data.</text>
</comment>
<sequence>MNNLIKNVQLIQLNSNKLLQEKKKTTNHYKKSHCSQIHLL</sequence>
<protein>
    <submittedName>
        <fullName evidence="1">5921_t:CDS:1</fullName>
    </submittedName>
</protein>
<evidence type="ECO:0000313" key="1">
    <source>
        <dbReference type="EMBL" id="CAG8471529.1"/>
    </source>
</evidence>
<organism evidence="1 2">
    <name type="scientific">Cetraspora pellucida</name>
    <dbReference type="NCBI Taxonomy" id="1433469"/>
    <lineage>
        <taxon>Eukaryota</taxon>
        <taxon>Fungi</taxon>
        <taxon>Fungi incertae sedis</taxon>
        <taxon>Mucoromycota</taxon>
        <taxon>Glomeromycotina</taxon>
        <taxon>Glomeromycetes</taxon>
        <taxon>Diversisporales</taxon>
        <taxon>Gigasporaceae</taxon>
        <taxon>Cetraspora</taxon>
    </lineage>
</organism>
<evidence type="ECO:0000313" key="2">
    <source>
        <dbReference type="Proteomes" id="UP000789759"/>
    </source>
</evidence>
<dbReference type="AlphaFoldDB" id="A0A9N8W2U1"/>
<dbReference type="EMBL" id="CAJVQA010000377">
    <property type="protein sequence ID" value="CAG8471529.1"/>
    <property type="molecule type" value="Genomic_DNA"/>
</dbReference>
<dbReference type="Proteomes" id="UP000789759">
    <property type="component" value="Unassembled WGS sequence"/>
</dbReference>